<comment type="caution">
    <text evidence="1">The sequence shown here is derived from an EMBL/GenBank/DDBJ whole genome shotgun (WGS) entry which is preliminary data.</text>
</comment>
<dbReference type="InterPro" id="IPR034660">
    <property type="entry name" value="DinB/YfiT-like"/>
</dbReference>
<dbReference type="RefSeq" id="WP_320551614.1">
    <property type="nucleotide sequence ID" value="NZ_JAQLOK010000003.1"/>
</dbReference>
<dbReference type="EMBL" id="JARJJS010000007">
    <property type="protein sequence ID" value="MDF4026823.1"/>
    <property type="molecule type" value="Genomic_DNA"/>
</dbReference>
<evidence type="ECO:0000313" key="1">
    <source>
        <dbReference type="EMBL" id="MDF4026823.1"/>
    </source>
</evidence>
<evidence type="ECO:0000313" key="2">
    <source>
        <dbReference type="Proteomes" id="UP001528850"/>
    </source>
</evidence>
<dbReference type="PANTHER" id="PTHR36922:SF1">
    <property type="entry name" value="DUF1993 DOMAIN-CONTAINING PROTEIN"/>
    <property type="match status" value="1"/>
</dbReference>
<name>A0ABT6BFG3_9GAMM</name>
<organism evidence="1 2">
    <name type="scientific">Luteibacter sahnii</name>
    <dbReference type="NCBI Taxonomy" id="3021977"/>
    <lineage>
        <taxon>Bacteria</taxon>
        <taxon>Pseudomonadati</taxon>
        <taxon>Pseudomonadota</taxon>
        <taxon>Gammaproteobacteria</taxon>
        <taxon>Lysobacterales</taxon>
        <taxon>Rhodanobacteraceae</taxon>
        <taxon>Luteibacter</taxon>
    </lineage>
</organism>
<protein>
    <submittedName>
        <fullName evidence="1">DUF1993 domain-containing protein</fullName>
    </submittedName>
</protein>
<accession>A0ABT6BFG3</accession>
<dbReference type="Pfam" id="PF09351">
    <property type="entry name" value="DUF1993"/>
    <property type="match status" value="1"/>
</dbReference>
<sequence length="168" mass="18393">MTLSMYQASVPVLVRALKALSGVLHKGAAFARERNVSPEVLLNTRIIADMFPLARQVQIATDMAKGAVYRLAGQDVPSMDDNEATFEQLQERIARVIGMIEAFTPAQIDGSEDRSIVLKLRSGELTFNGQDYLLGFVLPNVYFHCTTSYSILRGEGVPLGKADFLGKA</sequence>
<proteinExistence type="predicted"/>
<dbReference type="InterPro" id="IPR018531">
    <property type="entry name" value="DUF1993"/>
</dbReference>
<keyword evidence="2" id="KW-1185">Reference proteome</keyword>
<dbReference type="SUPFAM" id="SSF109854">
    <property type="entry name" value="DinB/YfiT-like putative metalloenzymes"/>
    <property type="match status" value="1"/>
</dbReference>
<dbReference type="PANTHER" id="PTHR36922">
    <property type="entry name" value="BLL2446 PROTEIN"/>
    <property type="match status" value="1"/>
</dbReference>
<gene>
    <name evidence="1" type="ORF">P3W24_17755</name>
</gene>
<dbReference type="Proteomes" id="UP001528850">
    <property type="component" value="Unassembled WGS sequence"/>
</dbReference>
<reference evidence="1 2" key="1">
    <citation type="journal article" date="2024" name="Curr. Microbiol.">
        <title>Luteibacter sahnii sp. nov., A Novel Yellow-Colored Xanthomonadin Pigment Producing Probiotic Bacterium from Healthy Rice Seed Microbiome.</title>
        <authorList>
            <person name="Jaiswal G."/>
            <person name="Rana R."/>
            <person name="Nayak P.K."/>
            <person name="Chouhan R."/>
            <person name="Gandhi S.G."/>
            <person name="Patel H.K."/>
            <person name="Patil P.B."/>
        </authorList>
    </citation>
    <scope>NUCLEOTIDE SEQUENCE [LARGE SCALE GENOMIC DNA]</scope>
    <source>
        <strain evidence="1 2">PPL201</strain>
    </source>
</reference>
<dbReference type="Gene3D" id="1.20.120.450">
    <property type="entry name" value="dinb family like domain"/>
    <property type="match status" value="1"/>
</dbReference>